<dbReference type="AlphaFoldDB" id="A0A2A9CRX3"/>
<evidence type="ECO:0000256" key="2">
    <source>
        <dbReference type="ARBA" id="ARBA00022475"/>
    </source>
</evidence>
<dbReference type="RefSeq" id="WP_098460622.1">
    <property type="nucleotide sequence ID" value="NZ_PDJC01000001.1"/>
</dbReference>
<dbReference type="InterPro" id="IPR003339">
    <property type="entry name" value="ABC/ECF_trnsptr_transmembrane"/>
</dbReference>
<evidence type="ECO:0000256" key="1">
    <source>
        <dbReference type="ARBA" id="ARBA00004141"/>
    </source>
</evidence>
<feature type="transmembrane region" description="Helical" evidence="6">
    <location>
        <begin position="30"/>
        <end position="55"/>
    </location>
</feature>
<evidence type="ECO:0000313" key="8">
    <source>
        <dbReference type="Proteomes" id="UP000226079"/>
    </source>
</evidence>
<sequence>MTISVQPVLGSAAARLNPVAKMAAVLIQTLALLTSIDWVSAAVAVSLNLILFAWAGLSWAEFWKRTFPVWLAGLLAGLTTSLYGRVSGQTYLDIWFIHVSDGSIALGLATSLRVLAIGLPGVVLFATTDPTDLADGLAQILRLPARFVLGGLAGVRLVGLFLDDWRQLSLARRARGVADTGNWLDRLKRFAGQAFALFVLSIRRGSKLATAMEAKGFGSSSVRTWARPSQLRRGDLLIVVLAVAVAAAAIASAVAAGTWVFLLRNT</sequence>
<dbReference type="InterPro" id="IPR051611">
    <property type="entry name" value="ECF_transporter_component"/>
</dbReference>
<keyword evidence="8" id="KW-1185">Reference proteome</keyword>
<gene>
    <name evidence="7" type="ORF">ATK74_1725</name>
</gene>
<evidence type="ECO:0000256" key="4">
    <source>
        <dbReference type="ARBA" id="ARBA00022989"/>
    </source>
</evidence>
<evidence type="ECO:0000313" key="7">
    <source>
        <dbReference type="EMBL" id="PFG17163.1"/>
    </source>
</evidence>
<feature type="transmembrane region" description="Helical" evidence="6">
    <location>
        <begin position="104"/>
        <end position="127"/>
    </location>
</feature>
<evidence type="ECO:0000256" key="5">
    <source>
        <dbReference type="ARBA" id="ARBA00023136"/>
    </source>
</evidence>
<dbReference type="PANTHER" id="PTHR34857:SF2">
    <property type="entry name" value="SLL0384 PROTEIN"/>
    <property type="match status" value="1"/>
</dbReference>
<organism evidence="7 8">
    <name type="scientific">Propionicimonas paludicola</name>
    <dbReference type="NCBI Taxonomy" id="185243"/>
    <lineage>
        <taxon>Bacteria</taxon>
        <taxon>Bacillati</taxon>
        <taxon>Actinomycetota</taxon>
        <taxon>Actinomycetes</taxon>
        <taxon>Propionibacteriales</taxon>
        <taxon>Nocardioidaceae</taxon>
        <taxon>Propionicimonas</taxon>
    </lineage>
</organism>
<comment type="caution">
    <text evidence="7">The sequence shown here is derived from an EMBL/GenBank/DDBJ whole genome shotgun (WGS) entry which is preliminary data.</text>
</comment>
<evidence type="ECO:0000256" key="6">
    <source>
        <dbReference type="SAM" id="Phobius"/>
    </source>
</evidence>
<dbReference type="Proteomes" id="UP000226079">
    <property type="component" value="Unassembled WGS sequence"/>
</dbReference>
<reference evidence="7 8" key="1">
    <citation type="submission" date="2017-10" db="EMBL/GenBank/DDBJ databases">
        <title>Sequencing the genomes of 1000 actinobacteria strains.</title>
        <authorList>
            <person name="Klenk H.-P."/>
        </authorList>
    </citation>
    <scope>NUCLEOTIDE SEQUENCE [LARGE SCALE GENOMIC DNA]</scope>
    <source>
        <strain evidence="7 8">DSM 15597</strain>
    </source>
</reference>
<dbReference type="GO" id="GO:0005886">
    <property type="term" value="C:plasma membrane"/>
    <property type="evidence" value="ECO:0007669"/>
    <property type="project" value="UniProtKB-ARBA"/>
</dbReference>
<accession>A0A2A9CRX3</accession>
<dbReference type="Pfam" id="PF02361">
    <property type="entry name" value="CbiQ"/>
    <property type="match status" value="1"/>
</dbReference>
<feature type="transmembrane region" description="Helical" evidence="6">
    <location>
        <begin position="236"/>
        <end position="262"/>
    </location>
</feature>
<dbReference type="PANTHER" id="PTHR34857">
    <property type="entry name" value="SLL0384 PROTEIN"/>
    <property type="match status" value="1"/>
</dbReference>
<dbReference type="CDD" id="cd16914">
    <property type="entry name" value="EcfT"/>
    <property type="match status" value="1"/>
</dbReference>
<keyword evidence="2" id="KW-1003">Cell membrane</keyword>
<dbReference type="OrthoDB" id="6400at2"/>
<keyword evidence="4 6" id="KW-1133">Transmembrane helix</keyword>
<feature type="transmembrane region" description="Helical" evidence="6">
    <location>
        <begin position="67"/>
        <end position="84"/>
    </location>
</feature>
<protein>
    <submittedName>
        <fullName evidence="7">Energy-coupling factor transport system permease protein</fullName>
    </submittedName>
</protein>
<name>A0A2A9CRX3_9ACTN</name>
<comment type="subcellular location">
    <subcellularLocation>
        <location evidence="1">Membrane</location>
        <topology evidence="1">Multi-pass membrane protein</topology>
    </subcellularLocation>
</comment>
<evidence type="ECO:0000256" key="3">
    <source>
        <dbReference type="ARBA" id="ARBA00022692"/>
    </source>
</evidence>
<dbReference type="EMBL" id="PDJC01000001">
    <property type="protein sequence ID" value="PFG17163.1"/>
    <property type="molecule type" value="Genomic_DNA"/>
</dbReference>
<proteinExistence type="predicted"/>
<keyword evidence="3 6" id="KW-0812">Transmembrane</keyword>
<keyword evidence="5 6" id="KW-0472">Membrane</keyword>